<sequence>RAGYLSNLGAALQARFARTGQLTNLDEAISVGRAAVDVTPPDHPDRAGYLSNLGAALQARFARTGQLTNLELAIEAHRTGVGVMGASPRTRAVAARGWGRAAAGGGRWEEAVAGFTAAAELLTQVAPRSLALGDQEYLLAEFGGLGADAAACCVQAGMPERAVELFEQTRGVLLGQALDTRADLTALVEQHPDLAASFIQLRDILDWRDGPALPDLSSEDMAEATEQRITGVAFEELIASIRQLVGFESFLQPPPLNQLLAAASEGPVVAVAVSQFGSYALLVTSNGVEAVQLPELTQEAVAYQVFTLFAALEAPSVVAQERLTECLVWLWDVVASLVLDRLGIVGPPFDGNPWPRVWWCASGLLSFLPLHAAGHHGARFDEAPATVIDRVISSYTPTLRALVHARYAGARSSIDLSSGRLVTVAMPQTPGAGNLPGTEIEVANLQTLFPGRIDVLAGKQATWQAVIDRLPAARWAHFACAAVNDLYDPLKSSLLLVDKPLTVLDLVRMRLRDAELAFLSTSNTALPGARLADEAIHLASAFQLAGYRHVIATLWPISDQYAVEVADEIYTTLATTGDVAAAVHGAARMLRGMWAANPSAWASHIHVGA</sequence>
<comment type="caution">
    <text evidence="2">The sequence shown here is derived from an EMBL/GenBank/DDBJ whole genome shotgun (WGS) entry which is preliminary data.</text>
</comment>
<evidence type="ECO:0000313" key="2">
    <source>
        <dbReference type="EMBL" id="MCK9878652.1"/>
    </source>
</evidence>
<feature type="domain" description="CHAT" evidence="1">
    <location>
        <begin position="325"/>
        <end position="608"/>
    </location>
</feature>
<name>A0ABT0K578_9ACTN</name>
<dbReference type="Gene3D" id="1.25.40.10">
    <property type="entry name" value="Tetratricopeptide repeat domain"/>
    <property type="match status" value="1"/>
</dbReference>
<proteinExistence type="predicted"/>
<evidence type="ECO:0000259" key="1">
    <source>
        <dbReference type="Pfam" id="PF12770"/>
    </source>
</evidence>
<keyword evidence="3" id="KW-1185">Reference proteome</keyword>
<dbReference type="RefSeq" id="WP_248826739.1">
    <property type="nucleotide sequence ID" value="NZ_JALKFT010000040.1"/>
</dbReference>
<dbReference type="InterPro" id="IPR011990">
    <property type="entry name" value="TPR-like_helical_dom_sf"/>
</dbReference>
<dbReference type="SUPFAM" id="SSF48452">
    <property type="entry name" value="TPR-like"/>
    <property type="match status" value="1"/>
</dbReference>
<evidence type="ECO:0000313" key="3">
    <source>
        <dbReference type="Proteomes" id="UP001201873"/>
    </source>
</evidence>
<gene>
    <name evidence="2" type="ORF">MXD59_23285</name>
</gene>
<dbReference type="InterPro" id="IPR024983">
    <property type="entry name" value="CHAT_dom"/>
</dbReference>
<organism evidence="2 3">
    <name type="scientific">Frankia umida</name>
    <dbReference type="NCBI Taxonomy" id="573489"/>
    <lineage>
        <taxon>Bacteria</taxon>
        <taxon>Bacillati</taxon>
        <taxon>Actinomycetota</taxon>
        <taxon>Actinomycetes</taxon>
        <taxon>Frankiales</taxon>
        <taxon>Frankiaceae</taxon>
        <taxon>Frankia</taxon>
    </lineage>
</organism>
<dbReference type="EMBL" id="JALKFT010000040">
    <property type="protein sequence ID" value="MCK9878652.1"/>
    <property type="molecule type" value="Genomic_DNA"/>
</dbReference>
<dbReference type="Pfam" id="PF12770">
    <property type="entry name" value="CHAT"/>
    <property type="match status" value="1"/>
</dbReference>
<protein>
    <submittedName>
        <fullName evidence="2">CHAT domain-containing protein</fullName>
    </submittedName>
</protein>
<reference evidence="2 3" key="1">
    <citation type="submission" date="2022-04" db="EMBL/GenBank/DDBJ databases">
        <title>Genome diversity in the genus Frankia.</title>
        <authorList>
            <person name="Carlos-Shanley C."/>
            <person name="Hahn D."/>
        </authorList>
    </citation>
    <scope>NUCLEOTIDE SEQUENCE [LARGE SCALE GENOMIC DNA]</scope>
    <source>
        <strain evidence="2 3">Ag45/Mut15</strain>
    </source>
</reference>
<feature type="non-terminal residue" evidence="2">
    <location>
        <position position="1"/>
    </location>
</feature>
<dbReference type="Proteomes" id="UP001201873">
    <property type="component" value="Unassembled WGS sequence"/>
</dbReference>
<accession>A0ABT0K578</accession>